<accession>A0A5U9KYC2</accession>
<evidence type="ECO:0000256" key="1">
    <source>
        <dbReference type="SAM" id="Phobius"/>
    </source>
</evidence>
<dbReference type="InterPro" id="IPR005804">
    <property type="entry name" value="FA_desaturase_dom"/>
</dbReference>
<evidence type="ECO:0000259" key="2">
    <source>
        <dbReference type="Pfam" id="PF00487"/>
    </source>
</evidence>
<keyword evidence="1" id="KW-0472">Membrane</keyword>
<dbReference type="GO" id="GO:0016717">
    <property type="term" value="F:oxidoreductase activity, acting on paired donors, with oxidation of a pair of donors resulting in the reduction of molecular oxygen to two molecules of water"/>
    <property type="evidence" value="ECO:0007669"/>
    <property type="project" value="TreeGrafter"/>
</dbReference>
<feature type="transmembrane region" description="Helical" evidence="1">
    <location>
        <begin position="30"/>
        <end position="56"/>
    </location>
</feature>
<name>A0A5U9KYC2_SALNE</name>
<dbReference type="GO" id="GO:0016020">
    <property type="term" value="C:membrane"/>
    <property type="evidence" value="ECO:0007669"/>
    <property type="project" value="TreeGrafter"/>
</dbReference>
<dbReference type="GO" id="GO:0008610">
    <property type="term" value="P:lipid biosynthetic process"/>
    <property type="evidence" value="ECO:0007669"/>
    <property type="project" value="UniProtKB-ARBA"/>
</dbReference>
<dbReference type="CDD" id="cd03510">
    <property type="entry name" value="Rhizobitoxine-FADS-like"/>
    <property type="match status" value="1"/>
</dbReference>
<dbReference type="Proteomes" id="UP000839726">
    <property type="component" value="Unassembled WGS sequence"/>
</dbReference>
<dbReference type="EMBL" id="AAGUYM010000056">
    <property type="protein sequence ID" value="EBS2696153.1"/>
    <property type="molecule type" value="Genomic_DNA"/>
</dbReference>
<keyword evidence="1" id="KW-0812">Transmembrane</keyword>
<comment type="caution">
    <text evidence="3">The sequence shown here is derived from an EMBL/GenBank/DDBJ whole genome shotgun (WGS) entry which is preliminary data.</text>
</comment>
<gene>
    <name evidence="3" type="ORF">DRY71_26135</name>
</gene>
<proteinExistence type="predicted"/>
<evidence type="ECO:0000313" key="3">
    <source>
        <dbReference type="EMBL" id="EBS2696153.1"/>
    </source>
</evidence>
<dbReference type="AlphaFoldDB" id="A0A5U9KYC2"/>
<dbReference type="InterPro" id="IPR012171">
    <property type="entry name" value="Fatty_acid_desaturase"/>
</dbReference>
<keyword evidence="1" id="KW-1133">Transmembrane helix</keyword>
<feature type="domain" description="Fatty acid desaturase" evidence="2">
    <location>
        <begin position="47"/>
        <end position="277"/>
    </location>
</feature>
<reference evidence="3" key="1">
    <citation type="submission" date="2018-07" db="EMBL/GenBank/DDBJ databases">
        <authorList>
            <person name="Ashton P.M."/>
            <person name="Dallman T."/>
            <person name="Nair S."/>
            <person name="De Pinna E."/>
            <person name="Peters T."/>
            <person name="Grant K."/>
        </authorList>
    </citation>
    <scope>NUCLEOTIDE SEQUENCE [LARGE SCALE GENOMIC DNA]</scope>
    <source>
        <strain evidence="3">436933</strain>
    </source>
</reference>
<sequence>MKFSDDLIEELSQLSGLNNYRGLIAVAGDWIVILSIIAISLYFDNVLIYFVAVVIIGTRQRALATILHESAHRVLAKNTKLNDMLGKYFSGYAIFQTFQKYAKSHVILHHNYLGKKNKDPDYDYYIESNLFEENTKRSFIRKHLILPLFLSKTPSFIKYLLKNRLGDYKAPEFKKLFMLWITISAAFFYMNEFHLLILYWFIPLVTTFPMVGWFIEMAEHFPIIENDDDIDKTWNRFSSKFELIFTGMHSENLHLTHHLMPNIPFWNLQKAHNIMMRDPIYKSRNDIMGGIFISSKGRKSLWTKIITNYFDNTKDIKVNDEIS</sequence>
<dbReference type="PANTHER" id="PTHR19353:SF19">
    <property type="entry name" value="DELTA(5) FATTY ACID DESATURASE C-RELATED"/>
    <property type="match status" value="1"/>
</dbReference>
<protein>
    <submittedName>
        <fullName evidence="3">Phosphoesterase</fullName>
    </submittedName>
</protein>
<dbReference type="PANTHER" id="PTHR19353">
    <property type="entry name" value="FATTY ACID DESATURASE 2"/>
    <property type="match status" value="1"/>
</dbReference>
<organism evidence="3">
    <name type="scientific">Salmonella newport</name>
    <dbReference type="NCBI Taxonomy" id="108619"/>
    <lineage>
        <taxon>Bacteria</taxon>
        <taxon>Pseudomonadati</taxon>
        <taxon>Pseudomonadota</taxon>
        <taxon>Gammaproteobacteria</taxon>
        <taxon>Enterobacterales</taxon>
        <taxon>Enterobacteriaceae</taxon>
        <taxon>Salmonella</taxon>
    </lineage>
</organism>
<feature type="transmembrane region" description="Helical" evidence="1">
    <location>
        <begin position="196"/>
        <end position="215"/>
    </location>
</feature>
<dbReference type="Pfam" id="PF00487">
    <property type="entry name" value="FA_desaturase"/>
    <property type="match status" value="1"/>
</dbReference>